<dbReference type="PROSITE" id="PS50893">
    <property type="entry name" value="ABC_TRANSPORTER_2"/>
    <property type="match status" value="1"/>
</dbReference>
<dbReference type="GO" id="GO:0016887">
    <property type="term" value="F:ATP hydrolysis activity"/>
    <property type="evidence" value="ECO:0007669"/>
    <property type="project" value="InterPro"/>
</dbReference>
<evidence type="ECO:0000256" key="6">
    <source>
        <dbReference type="ARBA" id="ARBA00023136"/>
    </source>
</evidence>
<dbReference type="AlphaFoldDB" id="A0A3D0KIE8"/>
<feature type="transmembrane region" description="Helical" evidence="7">
    <location>
        <begin position="173"/>
        <end position="192"/>
    </location>
</feature>
<dbReference type="InterPro" id="IPR003593">
    <property type="entry name" value="AAA+_ATPase"/>
</dbReference>
<dbReference type="PANTHER" id="PTHR43394:SF1">
    <property type="entry name" value="ATP-BINDING CASSETTE SUB-FAMILY B MEMBER 10, MITOCHONDRIAL"/>
    <property type="match status" value="1"/>
</dbReference>
<feature type="domain" description="ABC transmembrane type-1" evidence="9">
    <location>
        <begin position="23"/>
        <end position="314"/>
    </location>
</feature>
<dbReference type="NCBIfam" id="TIGR02868">
    <property type="entry name" value="CydC"/>
    <property type="match status" value="1"/>
</dbReference>
<dbReference type="Gene3D" id="3.40.50.300">
    <property type="entry name" value="P-loop containing nucleotide triphosphate hydrolases"/>
    <property type="match status" value="1"/>
</dbReference>
<feature type="domain" description="ABC transporter" evidence="8">
    <location>
        <begin position="346"/>
        <end position="574"/>
    </location>
</feature>
<evidence type="ECO:0000256" key="1">
    <source>
        <dbReference type="ARBA" id="ARBA00004651"/>
    </source>
</evidence>
<dbReference type="PROSITE" id="PS00211">
    <property type="entry name" value="ABC_TRANSPORTER_1"/>
    <property type="match status" value="1"/>
</dbReference>
<evidence type="ECO:0000259" key="8">
    <source>
        <dbReference type="PROSITE" id="PS50893"/>
    </source>
</evidence>
<dbReference type="InterPro" id="IPR003439">
    <property type="entry name" value="ABC_transporter-like_ATP-bd"/>
</dbReference>
<protein>
    <submittedName>
        <fullName evidence="10">Thiol reductant ABC exporter subunit CydC</fullName>
    </submittedName>
</protein>
<comment type="caution">
    <text evidence="10">The sequence shown here is derived from an EMBL/GenBank/DDBJ whole genome shotgun (WGS) entry which is preliminary data.</text>
</comment>
<dbReference type="EMBL" id="DOTR01000084">
    <property type="protein sequence ID" value="HCA03342.1"/>
    <property type="molecule type" value="Genomic_DNA"/>
</dbReference>
<dbReference type="GO" id="GO:0015421">
    <property type="term" value="F:ABC-type oligopeptide transporter activity"/>
    <property type="evidence" value="ECO:0007669"/>
    <property type="project" value="TreeGrafter"/>
</dbReference>
<dbReference type="SMART" id="SM00382">
    <property type="entry name" value="AAA"/>
    <property type="match status" value="1"/>
</dbReference>
<sequence>MKQFYRDMKPWLLIMLRRRQRFFMGALLALVTLLAGLALLGLSGWFIAACALAGIALAAGLPVTLDIYVPGGGIRFFALLRTVARYAERLYNHNTVLTLLADLRYRVFGDLTRLDEATLKRRRASEWLSRLTSDIDTLDNLYLRLLIPPLVGLLSILVVSGFIAIWVPVLGGLIAAVLSVLWLVVTLGYAWLGFGNSHQQVSDQEELRRLVLDQVQASAELMSYQTNPWYRTRINQHEDQALSNQRQLAYKSAIGNALVLAVTGVLLVGVLWLGSFIVEAGHVAGPIIVMAVIAVLGINEVFTTLPNAFLKVGASYGAARRLNALSSIMTEAPSLALPNASRGHSVAFYNVSFRYPDTVYSVLSETTFTLPAGKRTVVTGISGAGKSTLANLVMGRISPSEGQVYVASCAPSNVTVESRAKHFALLTQQVDLFDGSLAANLRIANPEASDDQLWEALSQVALKDWVKQQPNQLMTQVGEMGQQLSGGQARRVALARVFLRDPAVVLLDEPFAGVDAFTAMHIAKSLDHWLTGRTAIYFIHQVECPSLLPGVNYHWRLAGGKLNTDTLDNVGNNLS</sequence>
<gene>
    <name evidence="10" type="primary">cydC</name>
    <name evidence="10" type="ORF">DEO68_14485</name>
</gene>
<feature type="transmembrane region" description="Helical" evidence="7">
    <location>
        <begin position="253"/>
        <end position="277"/>
    </location>
</feature>
<dbReference type="Pfam" id="PF00005">
    <property type="entry name" value="ABC_tran"/>
    <property type="match status" value="1"/>
</dbReference>
<dbReference type="SUPFAM" id="SSF52540">
    <property type="entry name" value="P-loop containing nucleoside triphosphate hydrolases"/>
    <property type="match status" value="1"/>
</dbReference>
<evidence type="ECO:0000256" key="4">
    <source>
        <dbReference type="ARBA" id="ARBA00022840"/>
    </source>
</evidence>
<proteinExistence type="predicted"/>
<keyword evidence="5 7" id="KW-1133">Transmembrane helix</keyword>
<dbReference type="PANTHER" id="PTHR43394">
    <property type="entry name" value="ATP-DEPENDENT PERMEASE MDL1, MITOCHONDRIAL"/>
    <property type="match status" value="1"/>
</dbReference>
<dbReference type="InterPro" id="IPR011527">
    <property type="entry name" value="ABC1_TM_dom"/>
</dbReference>
<evidence type="ECO:0000259" key="9">
    <source>
        <dbReference type="PROSITE" id="PS50929"/>
    </source>
</evidence>
<accession>A0A3D0KIE8</accession>
<evidence type="ECO:0000313" key="10">
    <source>
        <dbReference type="EMBL" id="HCA03342.1"/>
    </source>
</evidence>
<keyword evidence="4" id="KW-0067">ATP-binding</keyword>
<dbReference type="InterPro" id="IPR027417">
    <property type="entry name" value="P-loop_NTPase"/>
</dbReference>
<feature type="transmembrane region" description="Helical" evidence="7">
    <location>
        <begin position="145"/>
        <end position="167"/>
    </location>
</feature>
<evidence type="ECO:0000256" key="3">
    <source>
        <dbReference type="ARBA" id="ARBA00022741"/>
    </source>
</evidence>
<reference evidence="10" key="1">
    <citation type="journal article" date="2018" name="Nat. Biotechnol.">
        <title>A standardized bacterial taxonomy based on genome phylogeny substantially revises the tree of life.</title>
        <authorList>
            <person name="Parks D.H."/>
            <person name="Chuvochina M."/>
            <person name="Waite D.W."/>
            <person name="Rinke C."/>
            <person name="Skarshewski A."/>
            <person name="Chaumeil P.A."/>
            <person name="Hugenholtz P."/>
        </authorList>
    </citation>
    <scope>NUCLEOTIDE SEQUENCE [LARGE SCALE GENOMIC DNA]</scope>
    <source>
        <strain evidence="10">UBA11284</strain>
    </source>
</reference>
<dbReference type="GO" id="GO:0005886">
    <property type="term" value="C:plasma membrane"/>
    <property type="evidence" value="ECO:0007669"/>
    <property type="project" value="UniProtKB-SubCell"/>
</dbReference>
<name>A0A3D0KIE8_9GAMM</name>
<evidence type="ECO:0000256" key="2">
    <source>
        <dbReference type="ARBA" id="ARBA00022692"/>
    </source>
</evidence>
<keyword evidence="6 7" id="KW-0472">Membrane</keyword>
<dbReference type="InterPro" id="IPR036640">
    <property type="entry name" value="ABC1_TM_sf"/>
</dbReference>
<dbReference type="InterPro" id="IPR039421">
    <property type="entry name" value="Type_1_exporter"/>
</dbReference>
<organism evidence="10">
    <name type="scientific">Halomonas campaniensis</name>
    <dbReference type="NCBI Taxonomy" id="213554"/>
    <lineage>
        <taxon>Bacteria</taxon>
        <taxon>Pseudomonadati</taxon>
        <taxon>Pseudomonadota</taxon>
        <taxon>Gammaproteobacteria</taxon>
        <taxon>Oceanospirillales</taxon>
        <taxon>Halomonadaceae</taxon>
        <taxon>Halomonas</taxon>
    </lineage>
</organism>
<dbReference type="InterPro" id="IPR017871">
    <property type="entry name" value="ABC_transporter-like_CS"/>
</dbReference>
<keyword evidence="3" id="KW-0547">Nucleotide-binding</keyword>
<feature type="transmembrane region" description="Helical" evidence="7">
    <location>
        <begin position="283"/>
        <end position="302"/>
    </location>
</feature>
<dbReference type="GO" id="GO:0034775">
    <property type="term" value="P:glutathione transmembrane transport"/>
    <property type="evidence" value="ECO:0007669"/>
    <property type="project" value="InterPro"/>
</dbReference>
<dbReference type="GO" id="GO:0045454">
    <property type="term" value="P:cell redox homeostasis"/>
    <property type="evidence" value="ECO:0007669"/>
    <property type="project" value="InterPro"/>
</dbReference>
<dbReference type="SUPFAM" id="SSF90123">
    <property type="entry name" value="ABC transporter transmembrane region"/>
    <property type="match status" value="1"/>
</dbReference>
<dbReference type="PROSITE" id="PS50929">
    <property type="entry name" value="ABC_TM1F"/>
    <property type="match status" value="1"/>
</dbReference>
<evidence type="ECO:0000256" key="7">
    <source>
        <dbReference type="SAM" id="Phobius"/>
    </source>
</evidence>
<dbReference type="Pfam" id="PF00664">
    <property type="entry name" value="ABC_membrane"/>
    <property type="match status" value="1"/>
</dbReference>
<dbReference type="Gene3D" id="1.20.1560.10">
    <property type="entry name" value="ABC transporter type 1, transmembrane domain"/>
    <property type="match status" value="1"/>
</dbReference>
<evidence type="ECO:0000256" key="5">
    <source>
        <dbReference type="ARBA" id="ARBA00022989"/>
    </source>
</evidence>
<keyword evidence="2 7" id="KW-0812">Transmembrane</keyword>
<dbReference type="GO" id="GO:0005524">
    <property type="term" value="F:ATP binding"/>
    <property type="evidence" value="ECO:0007669"/>
    <property type="project" value="UniProtKB-KW"/>
</dbReference>
<feature type="transmembrane region" description="Helical" evidence="7">
    <location>
        <begin position="68"/>
        <end position="84"/>
    </location>
</feature>
<comment type="subcellular location">
    <subcellularLocation>
        <location evidence="1">Cell membrane</location>
        <topology evidence="1">Multi-pass membrane protein</topology>
    </subcellularLocation>
</comment>
<dbReference type="InterPro" id="IPR014223">
    <property type="entry name" value="ABC_CydC/D"/>
</dbReference>